<feature type="domain" description="TIR" evidence="2">
    <location>
        <begin position="17"/>
        <end position="142"/>
    </location>
</feature>
<evidence type="ECO:0000256" key="1">
    <source>
        <dbReference type="SAM" id="Phobius"/>
    </source>
</evidence>
<dbReference type="Proteomes" id="UP000199529">
    <property type="component" value="Unassembled WGS sequence"/>
</dbReference>
<reference evidence="4" key="1">
    <citation type="submission" date="2016-10" db="EMBL/GenBank/DDBJ databases">
        <authorList>
            <person name="Varghese N."/>
            <person name="Submissions S."/>
        </authorList>
    </citation>
    <scope>NUCLEOTIDE SEQUENCE [LARGE SCALE GENOMIC DNA]</scope>
    <source>
        <strain evidence="4">CGMCC 4.3530</strain>
    </source>
</reference>
<evidence type="ECO:0000313" key="4">
    <source>
        <dbReference type="Proteomes" id="UP000199529"/>
    </source>
</evidence>
<dbReference type="OrthoDB" id="4547231at2"/>
<gene>
    <name evidence="3" type="ORF">SAMN05216215_103376</name>
</gene>
<keyword evidence="1" id="KW-0472">Membrane</keyword>
<protein>
    <submittedName>
        <fullName evidence="3">TIR domain-containing protein</fullName>
    </submittedName>
</protein>
<dbReference type="STRING" id="418495.SAMN05216215_103376"/>
<keyword evidence="1" id="KW-0812">Transmembrane</keyword>
<sequence length="431" mass="46569">MSVSSSGSSASRTEKWIFISYRREDTKYPAGGLNDLLGQRFGPDRVFYDLTTGPGVRYVEAIDDALRTTKVLLALIGERWIDIANEHGHRRLDDPRDLVAHEIATALDRGLLVIPVLVDGARLPGRDELPERLRPLVSRNATRLAHESFSADADKLIGAIVAHAPEADWWPVPDPVEPASSPGEGASARRRGMSAGLYLGLMIIALVLTSLIAVLSWPTGEESGPPKAASPKAASPVVDHVWQAGCGRRYLDQPVAQADPAALATAPKDDDAVLADDVWLDISVRNTAPTELLLDDIQIEEVGRDSAPQTGFLVRPASGGCAQGTARFELNADLDSDPPTLSPPETAGDSADRIALPFPIGRTNPETFRLRFSSRGCECRFRVVLRWRQGGVETEPVALPADGKRFHVVPRGDLPAYRLEQTGGTALLQPE</sequence>
<organism evidence="3 4">
    <name type="scientific">Saccharopolyspora shandongensis</name>
    <dbReference type="NCBI Taxonomy" id="418495"/>
    <lineage>
        <taxon>Bacteria</taxon>
        <taxon>Bacillati</taxon>
        <taxon>Actinomycetota</taxon>
        <taxon>Actinomycetes</taxon>
        <taxon>Pseudonocardiales</taxon>
        <taxon>Pseudonocardiaceae</taxon>
        <taxon>Saccharopolyspora</taxon>
    </lineage>
</organism>
<dbReference type="Gene3D" id="3.40.50.10140">
    <property type="entry name" value="Toll/interleukin-1 receptor homology (TIR) domain"/>
    <property type="match status" value="1"/>
</dbReference>
<dbReference type="RefSeq" id="WP_093271487.1">
    <property type="nucleotide sequence ID" value="NZ_FNOK01000033.1"/>
</dbReference>
<dbReference type="InterPro" id="IPR000157">
    <property type="entry name" value="TIR_dom"/>
</dbReference>
<evidence type="ECO:0000313" key="3">
    <source>
        <dbReference type="EMBL" id="SDY72265.1"/>
    </source>
</evidence>
<feature type="transmembrane region" description="Helical" evidence="1">
    <location>
        <begin position="197"/>
        <end position="217"/>
    </location>
</feature>
<dbReference type="Pfam" id="PF13676">
    <property type="entry name" value="TIR_2"/>
    <property type="match status" value="1"/>
</dbReference>
<accession>A0A1H3M8C4</accession>
<dbReference type="AlphaFoldDB" id="A0A1H3M8C4"/>
<dbReference type="InterPro" id="IPR035897">
    <property type="entry name" value="Toll_tir_struct_dom_sf"/>
</dbReference>
<dbReference type="GO" id="GO:0007165">
    <property type="term" value="P:signal transduction"/>
    <property type="evidence" value="ECO:0007669"/>
    <property type="project" value="InterPro"/>
</dbReference>
<keyword evidence="1" id="KW-1133">Transmembrane helix</keyword>
<name>A0A1H3M8C4_9PSEU</name>
<dbReference type="EMBL" id="FNOK01000033">
    <property type="protein sequence ID" value="SDY72265.1"/>
    <property type="molecule type" value="Genomic_DNA"/>
</dbReference>
<keyword evidence="4" id="KW-1185">Reference proteome</keyword>
<proteinExistence type="predicted"/>
<dbReference type="SUPFAM" id="SSF52200">
    <property type="entry name" value="Toll/Interleukin receptor TIR domain"/>
    <property type="match status" value="1"/>
</dbReference>
<evidence type="ECO:0000259" key="2">
    <source>
        <dbReference type="Pfam" id="PF13676"/>
    </source>
</evidence>